<gene>
    <name evidence="2" type="ORF">ENW48_10960</name>
</gene>
<dbReference type="AlphaFoldDB" id="A0A7C5AN20"/>
<evidence type="ECO:0000259" key="1">
    <source>
        <dbReference type="Pfam" id="PF02514"/>
    </source>
</evidence>
<dbReference type="InterPro" id="IPR003672">
    <property type="entry name" value="CobN/Mg_chltase"/>
</dbReference>
<protein>
    <recommendedName>
        <fullName evidence="1">CobN/magnesium chelatase domain-containing protein</fullName>
    </recommendedName>
</protein>
<reference evidence="2" key="1">
    <citation type="journal article" date="2020" name="mSystems">
        <title>Genome- and Community-Level Interaction Insights into Carbon Utilization and Element Cycling Functions of Hydrothermarchaeota in Hydrothermal Sediment.</title>
        <authorList>
            <person name="Zhou Z."/>
            <person name="Liu Y."/>
            <person name="Xu W."/>
            <person name="Pan J."/>
            <person name="Luo Z.H."/>
            <person name="Li M."/>
        </authorList>
    </citation>
    <scope>NUCLEOTIDE SEQUENCE [LARGE SCALE GENOMIC DNA]</scope>
    <source>
        <strain evidence="2">SpSt-853</strain>
    </source>
</reference>
<feature type="domain" description="CobN/magnesium chelatase" evidence="1">
    <location>
        <begin position="110"/>
        <end position="172"/>
    </location>
</feature>
<dbReference type="PANTHER" id="PTHR44119">
    <property type="entry name" value="MAGNESIUM-CHELATASE SUBUNIT CHLH, CHLOROPLASTIC"/>
    <property type="match status" value="1"/>
</dbReference>
<accession>A0A7C5AN20</accession>
<proteinExistence type="predicted"/>
<dbReference type="Pfam" id="PF02514">
    <property type="entry name" value="CobN-Mg_chel"/>
    <property type="match status" value="1"/>
</dbReference>
<comment type="caution">
    <text evidence="2">The sequence shown here is derived from an EMBL/GenBank/DDBJ whole genome shotgun (WGS) entry which is preliminary data.</text>
</comment>
<dbReference type="EMBL" id="DTKJ01000074">
    <property type="protein sequence ID" value="HGZ12714.1"/>
    <property type="molecule type" value="Genomic_DNA"/>
</dbReference>
<name>A0A7C5AN20_9BACT</name>
<sequence>MSDSPITGVAVRWNDYVPTLAAAAREPPWLDLRVYSPRQVGENPELLDRAPKDMSAARLVLLYGTPDAFWEMVDRGLENLKGQVAVIVTGRDPSFWGLSTVSPEVAATAYRYLVLNGRENFERLLAHLGKEVLGLDLEVQPPLDLPWEGFYHPEADGHFETLEEYLAWYGNRRPGGQATGGGAA</sequence>
<organism evidence="2">
    <name type="scientific">Desulfobacca acetoxidans</name>
    <dbReference type="NCBI Taxonomy" id="60893"/>
    <lineage>
        <taxon>Bacteria</taxon>
        <taxon>Pseudomonadati</taxon>
        <taxon>Thermodesulfobacteriota</taxon>
        <taxon>Desulfobaccia</taxon>
        <taxon>Desulfobaccales</taxon>
        <taxon>Desulfobaccaceae</taxon>
        <taxon>Desulfobacca</taxon>
    </lineage>
</organism>
<evidence type="ECO:0000313" key="2">
    <source>
        <dbReference type="EMBL" id="HGZ12714.1"/>
    </source>
</evidence>
<dbReference type="PANTHER" id="PTHR44119:SF7">
    <property type="entry name" value="MAGNESIUM CHELATASE SUBUNIT"/>
    <property type="match status" value="1"/>
</dbReference>